<reference evidence="1 2" key="1">
    <citation type="journal article" date="2015" name="Genome Announc.">
        <title>Complete genome sequences for 35 biothreat assay-relevant bacillus species.</title>
        <authorList>
            <person name="Johnson S.L."/>
            <person name="Daligault H.E."/>
            <person name="Davenport K.W."/>
            <person name="Jaissle J."/>
            <person name="Frey K.G."/>
            <person name="Ladner J.T."/>
            <person name="Broomall S.M."/>
            <person name="Bishop-Lilly K.A."/>
            <person name="Bruce D.C."/>
            <person name="Gibbons H.S."/>
            <person name="Coyne S.R."/>
            <person name="Lo C.C."/>
            <person name="Meincke L."/>
            <person name="Munk A.C."/>
            <person name="Koroleva G.I."/>
            <person name="Rosenzweig C.N."/>
            <person name="Palacios G.F."/>
            <person name="Redden C.L."/>
            <person name="Minogue T.D."/>
            <person name="Chain P.S."/>
        </authorList>
    </citation>
    <scope>NUCLEOTIDE SEQUENCE [LARGE SCALE GENOMIC DNA]</scope>
    <source>
        <strain evidence="2">ATCC 14581 / DSM 32 / JCM 2506 / NBRC 15308 / NCIMB 9376 / NCTC 10342 / NRRL B-14308 / VKM B-512</strain>
    </source>
</reference>
<gene>
    <name evidence="1" type="ORF">BG04_4562</name>
</gene>
<organism evidence="1 2">
    <name type="scientific">Priestia megaterium (strain ATCC 14581 / DSM 32 / CCUG 1817 / JCM 2506 / NBRC 15308 / NCIMB 9376 / NCTC 10342 / NRRL B-14308 / VKM B-512 / Ford 19)</name>
    <name type="common">Bacillus megaterium</name>
    <dbReference type="NCBI Taxonomy" id="1348623"/>
    <lineage>
        <taxon>Bacteria</taxon>
        <taxon>Bacillati</taxon>
        <taxon>Bacillota</taxon>
        <taxon>Bacilli</taxon>
        <taxon>Bacillales</taxon>
        <taxon>Bacillaceae</taxon>
        <taxon>Priestia</taxon>
    </lineage>
</organism>
<dbReference type="GeneID" id="93642560"/>
<dbReference type="EMBL" id="CP009920">
    <property type="protein sequence ID" value="AJI25029.1"/>
    <property type="molecule type" value="Genomic_DNA"/>
</dbReference>
<dbReference type="KEGG" id="bmeg:BG04_4562"/>
<accession>A0A0B6AYN7</accession>
<dbReference type="Proteomes" id="UP000031829">
    <property type="component" value="Chromosome"/>
</dbReference>
<evidence type="ECO:0000313" key="2">
    <source>
        <dbReference type="Proteomes" id="UP000031829"/>
    </source>
</evidence>
<dbReference type="AlphaFoldDB" id="A0A0B6AYN7"/>
<evidence type="ECO:0000313" key="1">
    <source>
        <dbReference type="EMBL" id="AJI25029.1"/>
    </source>
</evidence>
<dbReference type="RefSeq" id="WP_034652351.1">
    <property type="nucleotide sequence ID" value="NZ_BCVB01000004.1"/>
</dbReference>
<dbReference type="NCBIfam" id="NF047426">
    <property type="entry name" value="tail_chap_PVL_C"/>
    <property type="match status" value="1"/>
</dbReference>
<dbReference type="HOGENOM" id="CLU_2894634_0_0_9"/>
<proteinExistence type="predicted"/>
<sequence>MSDEDFTPEKQKEYLDNFIMSLMKEGKDINQVLDMPFHFVLEILRERNKPKQEKSLIAAFGG</sequence>
<name>A0A0B6AYN7_PRIM2</name>
<protein>
    <submittedName>
        <fullName evidence="1">Uncharacterized protein</fullName>
    </submittedName>
</protein>